<dbReference type="Pfam" id="PF15043">
    <property type="entry name" value="CNRIP1"/>
    <property type="match status" value="2"/>
</dbReference>
<protein>
    <recommendedName>
        <fullName evidence="3">CB1 cannabinoid receptor-interacting protein 1</fullName>
    </recommendedName>
</protein>
<evidence type="ECO:0000256" key="1">
    <source>
        <dbReference type="ARBA" id="ARBA00003884"/>
    </source>
</evidence>
<dbReference type="GO" id="GO:0005886">
    <property type="term" value="C:plasma membrane"/>
    <property type="evidence" value="ECO:0007669"/>
    <property type="project" value="TreeGrafter"/>
</dbReference>
<comment type="subunit">
    <text evidence="4">Interacts with the cannabinoid receptor CNR1 (via C-terminus). Does not interact with cannabinoid receptor CNR2.</text>
</comment>
<proteinExistence type="inferred from homology"/>
<organism evidence="5 6">
    <name type="scientific">Diploscapter pachys</name>
    <dbReference type="NCBI Taxonomy" id="2018661"/>
    <lineage>
        <taxon>Eukaryota</taxon>
        <taxon>Metazoa</taxon>
        <taxon>Ecdysozoa</taxon>
        <taxon>Nematoda</taxon>
        <taxon>Chromadorea</taxon>
        <taxon>Rhabditida</taxon>
        <taxon>Rhabditina</taxon>
        <taxon>Rhabditomorpha</taxon>
        <taxon>Rhabditoidea</taxon>
        <taxon>Rhabditidae</taxon>
        <taxon>Diploscapter</taxon>
    </lineage>
</organism>
<dbReference type="GO" id="GO:0031718">
    <property type="term" value="F:type 1 cannabinoid receptor binding"/>
    <property type="evidence" value="ECO:0007669"/>
    <property type="project" value="TreeGrafter"/>
</dbReference>
<evidence type="ECO:0000313" key="6">
    <source>
        <dbReference type="Proteomes" id="UP000218231"/>
    </source>
</evidence>
<dbReference type="Proteomes" id="UP000218231">
    <property type="component" value="Unassembled WGS sequence"/>
</dbReference>
<sequence length="131" mass="14638">MNFREIDNGDPIAFKVDGQRFETSQKTLKFATNNRYKVSVTTKPPVDLCYANLGGCDLQLHSSNPKSGEYAAEWNTTGCDGPCGIMKRQLQCKFYSKDDSHAYWGHKLSAIQLNCYSDGSGNVNVTEEEIK</sequence>
<evidence type="ECO:0000256" key="2">
    <source>
        <dbReference type="ARBA" id="ARBA00007288"/>
    </source>
</evidence>
<name>A0A2A2JFA3_9BILA</name>
<comment type="caution">
    <text evidence="5">The sequence shown here is derived from an EMBL/GenBank/DDBJ whole genome shotgun (WGS) entry which is preliminary data.</text>
</comment>
<dbReference type="OrthoDB" id="5920443at2759"/>
<dbReference type="EMBL" id="LIAE01010467">
    <property type="protein sequence ID" value="PAV60403.1"/>
    <property type="molecule type" value="Genomic_DNA"/>
</dbReference>
<reference evidence="5 6" key="1">
    <citation type="journal article" date="2017" name="Curr. Biol.">
        <title>Genome architecture and evolution of a unichromosomal asexual nematode.</title>
        <authorList>
            <person name="Fradin H."/>
            <person name="Zegar C."/>
            <person name="Gutwein M."/>
            <person name="Lucas J."/>
            <person name="Kovtun M."/>
            <person name="Corcoran D."/>
            <person name="Baugh L.R."/>
            <person name="Kiontke K."/>
            <person name="Gunsalus K."/>
            <person name="Fitch D.H."/>
            <person name="Piano F."/>
        </authorList>
    </citation>
    <scope>NUCLEOTIDE SEQUENCE [LARGE SCALE GENOMIC DNA]</scope>
    <source>
        <strain evidence="5">PF1309</strain>
    </source>
</reference>
<dbReference type="PANTHER" id="PTHR31952:SF1">
    <property type="entry name" value="CB1 CANNABINOID RECEPTOR-INTERACTING PROTEIN 1"/>
    <property type="match status" value="1"/>
</dbReference>
<gene>
    <name evidence="5" type="ORF">WR25_23741</name>
</gene>
<keyword evidence="6" id="KW-1185">Reference proteome</keyword>
<accession>A0A2A2JFA3</accession>
<dbReference type="AlphaFoldDB" id="A0A2A2JFA3"/>
<dbReference type="InterPro" id="IPR029204">
    <property type="entry name" value="CNRIP1"/>
</dbReference>
<evidence type="ECO:0000313" key="5">
    <source>
        <dbReference type="EMBL" id="PAV60403.1"/>
    </source>
</evidence>
<comment type="function">
    <text evidence="1">Suppresses cannabinoid receptor CNR1-mediated tonic inhibition of voltage-gated calcium channels.</text>
</comment>
<dbReference type="PANTHER" id="PTHR31952">
    <property type="entry name" value="CB1 CANNABINOID RECEPTOR-INTERACTING PROTEIN 1"/>
    <property type="match status" value="1"/>
</dbReference>
<comment type="similarity">
    <text evidence="2">Belongs to the CNRIP family.</text>
</comment>
<dbReference type="STRING" id="2018661.A0A2A2JFA3"/>
<evidence type="ECO:0000256" key="3">
    <source>
        <dbReference type="ARBA" id="ARBA00015651"/>
    </source>
</evidence>
<evidence type="ECO:0000256" key="4">
    <source>
        <dbReference type="ARBA" id="ARBA00026030"/>
    </source>
</evidence>